<dbReference type="HOGENOM" id="CLU_3307305_0_0_9"/>
<dbReference type="EMBL" id="ABCC02000057">
    <property type="protein sequence ID" value="EDP13128.1"/>
    <property type="molecule type" value="Genomic_DNA"/>
</dbReference>
<proteinExistence type="predicted"/>
<gene>
    <name evidence="1" type="ORF">CLOBOL_06760</name>
</gene>
<reference evidence="1 2" key="2">
    <citation type="submission" date="2007-09" db="EMBL/GenBank/DDBJ databases">
        <title>Draft genome sequence of Clostridium bolteae (ATCC BAA-613).</title>
        <authorList>
            <person name="Sudarsanam P."/>
            <person name="Ley R."/>
            <person name="Guruge J."/>
            <person name="Turnbaugh P.J."/>
            <person name="Mahowald M."/>
            <person name="Liep D."/>
            <person name="Gordon J."/>
        </authorList>
    </citation>
    <scope>NUCLEOTIDE SEQUENCE [LARGE SCALE GENOMIC DNA]</scope>
    <source>
        <strain evidence="2">ATCC BAA-613 / DSM 15670 / CCUG 46953 / JCM 12243 / WAL 16351</strain>
    </source>
</reference>
<organism evidence="1 2">
    <name type="scientific">Enterocloster bolteae (strain ATCC BAA-613 / DSM 15670 / CCUG 46953 / JCM 12243 / WAL 16351)</name>
    <name type="common">Clostridium bolteae</name>
    <dbReference type="NCBI Taxonomy" id="411902"/>
    <lineage>
        <taxon>Bacteria</taxon>
        <taxon>Bacillati</taxon>
        <taxon>Bacillota</taxon>
        <taxon>Clostridia</taxon>
        <taxon>Lachnospirales</taxon>
        <taxon>Lachnospiraceae</taxon>
        <taxon>Enterocloster</taxon>
    </lineage>
</organism>
<dbReference type="AlphaFoldDB" id="A8S3Y5"/>
<evidence type="ECO:0000313" key="2">
    <source>
        <dbReference type="Proteomes" id="UP000005396"/>
    </source>
</evidence>
<comment type="caution">
    <text evidence="1">The sequence shown here is derived from an EMBL/GenBank/DDBJ whole genome shotgun (WGS) entry which is preliminary data.</text>
</comment>
<dbReference type="Proteomes" id="UP000005396">
    <property type="component" value="Unassembled WGS sequence"/>
</dbReference>
<accession>A8S3Y5</accession>
<dbReference type="PaxDb" id="411902-CLOBOL_06760"/>
<protein>
    <submittedName>
        <fullName evidence="1">Uncharacterized protein</fullName>
    </submittedName>
</protein>
<evidence type="ECO:0000313" key="1">
    <source>
        <dbReference type="EMBL" id="EDP13128.1"/>
    </source>
</evidence>
<reference evidence="1 2" key="1">
    <citation type="submission" date="2007-08" db="EMBL/GenBank/DDBJ databases">
        <authorList>
            <person name="Fulton L."/>
            <person name="Clifton S."/>
            <person name="Fulton B."/>
            <person name="Xu J."/>
            <person name="Minx P."/>
            <person name="Pepin K.H."/>
            <person name="Johnson M."/>
            <person name="Thiruvilangam P."/>
            <person name="Bhonagiri V."/>
            <person name="Nash W.E."/>
            <person name="Mardis E.R."/>
            <person name="Wilson R.K."/>
        </authorList>
    </citation>
    <scope>NUCLEOTIDE SEQUENCE [LARGE SCALE GENOMIC DNA]</scope>
    <source>
        <strain evidence="2">ATCC BAA-613 / DSM 15670 / CCUG 46953 / JCM 12243 / WAL 16351</strain>
    </source>
</reference>
<sequence>MENEEMQETMERNTILFFQSIITNLQPEIGILATAEVRI</sequence>
<name>A8S3Y5_ENTBW</name>